<feature type="region of interest" description="Disordered" evidence="1">
    <location>
        <begin position="75"/>
        <end position="113"/>
    </location>
</feature>
<keyword evidence="4" id="KW-1185">Reference proteome</keyword>
<proteinExistence type="predicted"/>
<dbReference type="OrthoDB" id="9514740at2759"/>
<comment type="caution">
    <text evidence="3">The sequence shown here is derived from an EMBL/GenBank/DDBJ whole genome shotgun (WGS) entry which is preliminary data.</text>
</comment>
<evidence type="ECO:0000313" key="4">
    <source>
        <dbReference type="Proteomes" id="UP000789570"/>
    </source>
</evidence>
<gene>
    <name evidence="3" type="ORF">FCALED_LOCUS5731</name>
</gene>
<organism evidence="3 4">
    <name type="scientific">Funneliformis caledonium</name>
    <dbReference type="NCBI Taxonomy" id="1117310"/>
    <lineage>
        <taxon>Eukaryota</taxon>
        <taxon>Fungi</taxon>
        <taxon>Fungi incertae sedis</taxon>
        <taxon>Mucoromycota</taxon>
        <taxon>Glomeromycotina</taxon>
        <taxon>Glomeromycetes</taxon>
        <taxon>Glomerales</taxon>
        <taxon>Glomeraceae</taxon>
        <taxon>Funneliformis</taxon>
    </lineage>
</organism>
<protein>
    <submittedName>
        <fullName evidence="3">6198_t:CDS:1</fullName>
    </submittedName>
</protein>
<reference evidence="3" key="1">
    <citation type="submission" date="2021-06" db="EMBL/GenBank/DDBJ databases">
        <authorList>
            <person name="Kallberg Y."/>
            <person name="Tangrot J."/>
            <person name="Rosling A."/>
        </authorList>
    </citation>
    <scope>NUCLEOTIDE SEQUENCE</scope>
    <source>
        <strain evidence="3">UK204</strain>
    </source>
</reference>
<dbReference type="SUPFAM" id="SSF56399">
    <property type="entry name" value="ADP-ribosylation"/>
    <property type="match status" value="1"/>
</dbReference>
<dbReference type="InterPro" id="IPR051712">
    <property type="entry name" value="ARTD-AVP"/>
</dbReference>
<dbReference type="Gene3D" id="3.90.228.10">
    <property type="match status" value="1"/>
</dbReference>
<evidence type="ECO:0000256" key="1">
    <source>
        <dbReference type="SAM" id="MobiDB-lite"/>
    </source>
</evidence>
<name>A0A9N9AUB6_9GLOM</name>
<dbReference type="EMBL" id="CAJVPQ010001277">
    <property type="protein sequence ID" value="CAG8542951.1"/>
    <property type="molecule type" value="Genomic_DNA"/>
</dbReference>
<dbReference type="InterPro" id="IPR012317">
    <property type="entry name" value="Poly(ADP-ribose)pol_cat_dom"/>
</dbReference>
<dbReference type="Proteomes" id="UP000789570">
    <property type="component" value="Unassembled WGS sequence"/>
</dbReference>
<dbReference type="PANTHER" id="PTHR45740:SF2">
    <property type="entry name" value="POLY [ADP-RIBOSE] POLYMERASE"/>
    <property type="match status" value="1"/>
</dbReference>
<dbReference type="GO" id="GO:1990404">
    <property type="term" value="F:NAD+-protein mono-ADP-ribosyltransferase activity"/>
    <property type="evidence" value="ECO:0007669"/>
    <property type="project" value="TreeGrafter"/>
</dbReference>
<feature type="domain" description="PARP catalytic" evidence="2">
    <location>
        <begin position="281"/>
        <end position="469"/>
    </location>
</feature>
<evidence type="ECO:0000313" key="3">
    <source>
        <dbReference type="EMBL" id="CAG8542951.1"/>
    </source>
</evidence>
<dbReference type="AlphaFoldDB" id="A0A9N9AUB6"/>
<accession>A0A9N9AUB6</accession>
<dbReference type="GO" id="GO:0005634">
    <property type="term" value="C:nucleus"/>
    <property type="evidence" value="ECO:0007669"/>
    <property type="project" value="TreeGrafter"/>
</dbReference>
<sequence>MGNCCSSSNPSNNKGAIYQQPSTYTQQYYYPQSTYTQRQPSPPLPPLPISAQIPINNYPPIQQAPTYNVPIPRVTSYINDNPQQGGSGGYYSQNPIFGQPYSPPNYDPPKEAANYDRSDAASIVSVAFSINDETTTESHCFNCTSKVVDCDLDGYPGEYCSDQCRKDASLAGFANPVCILCKEYPQVSNSKFCGKKRCRNLPKCYLCKVKDVHKGSLWCSKSCRDRTPNWQSLTVERANYMCLVCGKEFALKGREFCRDDCERWAKTNVPCLFKLPVNAEKYKDVLNQFKMAWRHPHKRVPQVHSIWKIYCNDILNNKYNTYKAEVERMHQLEGKPFPKGEGQRTMSVGNEQRRFHGTKMKCQVGLQNNKICSDKQCSVCAIIREGYKLKYVGTGTISAAFQRFGSGIYFSGTSSKSDDYNEGSLVNYLGVNYKVMLLNKIVVGKGYALTKDAMTLTSPPVGFDSVLGEPSTSGNLNYDEVVVYKEEASIPQYLIVYETL</sequence>
<evidence type="ECO:0000259" key="2">
    <source>
        <dbReference type="Pfam" id="PF00644"/>
    </source>
</evidence>
<dbReference type="PANTHER" id="PTHR45740">
    <property type="entry name" value="POLY [ADP-RIBOSE] POLYMERASE"/>
    <property type="match status" value="1"/>
</dbReference>
<dbReference type="Pfam" id="PF00644">
    <property type="entry name" value="PARP"/>
    <property type="match status" value="1"/>
</dbReference>
<dbReference type="GO" id="GO:0003950">
    <property type="term" value="F:NAD+ poly-ADP-ribosyltransferase activity"/>
    <property type="evidence" value="ECO:0007669"/>
    <property type="project" value="InterPro"/>
</dbReference>